<dbReference type="Pfam" id="PF04020">
    <property type="entry name" value="Phage_holin_4_2"/>
    <property type="match status" value="1"/>
</dbReference>
<accession>A0AAV3X581</accession>
<evidence type="ECO:0000313" key="2">
    <source>
        <dbReference type="EMBL" id="GET37448.1"/>
    </source>
</evidence>
<comment type="caution">
    <text evidence="2">The sequence shown here is derived from an EMBL/GenBank/DDBJ whole genome shotgun (WGS) entry which is preliminary data.</text>
</comment>
<dbReference type="PANTHER" id="PTHR37309:SF1">
    <property type="entry name" value="SLR0284 PROTEIN"/>
    <property type="match status" value="1"/>
</dbReference>
<name>A0AAV3X581_9CYAN</name>
<keyword evidence="3" id="KW-1185">Reference proteome</keyword>
<dbReference type="AlphaFoldDB" id="A0AAV3X581"/>
<reference evidence="2" key="1">
    <citation type="submission" date="2019-10" db="EMBL/GenBank/DDBJ databases">
        <title>Draft genome sequece of Microseira wollei NIES-4236.</title>
        <authorList>
            <person name="Yamaguchi H."/>
            <person name="Suzuki S."/>
            <person name="Kawachi M."/>
        </authorList>
    </citation>
    <scope>NUCLEOTIDE SEQUENCE</scope>
    <source>
        <strain evidence="2">NIES-4236</strain>
    </source>
</reference>
<feature type="transmembrane region" description="Helical" evidence="1">
    <location>
        <begin position="94"/>
        <end position="115"/>
    </location>
</feature>
<evidence type="ECO:0000256" key="1">
    <source>
        <dbReference type="SAM" id="Phobius"/>
    </source>
</evidence>
<protein>
    <recommendedName>
        <fullName evidence="4">Phage holin family protein</fullName>
    </recommendedName>
</protein>
<sequence length="123" mass="13053">MLNFCLTWLVAAISLLVTAKIVPGIEVSSFTAAIFAVVIIGFVNATVKPIITILTLPLTILSLGLFLLVVNAISLSLAGWLASAFDIGFKVSGFWPPLFGSIVLSLVSGFIGKFVKLEQNQIT</sequence>
<dbReference type="RefSeq" id="WP_226578931.1">
    <property type="nucleotide sequence ID" value="NZ_BLAY01000028.1"/>
</dbReference>
<feature type="transmembrane region" description="Helical" evidence="1">
    <location>
        <begin position="29"/>
        <end position="47"/>
    </location>
</feature>
<proteinExistence type="predicted"/>
<keyword evidence="1" id="KW-1133">Transmembrane helix</keyword>
<evidence type="ECO:0000313" key="3">
    <source>
        <dbReference type="Proteomes" id="UP001050975"/>
    </source>
</evidence>
<feature type="transmembrane region" description="Helical" evidence="1">
    <location>
        <begin position="59"/>
        <end position="82"/>
    </location>
</feature>
<evidence type="ECO:0008006" key="4">
    <source>
        <dbReference type="Google" id="ProtNLM"/>
    </source>
</evidence>
<dbReference type="InterPro" id="IPR007165">
    <property type="entry name" value="Phage_holin_4_2"/>
</dbReference>
<gene>
    <name evidence="2" type="ORF">MiSe_22010</name>
</gene>
<keyword evidence="1" id="KW-0812">Transmembrane</keyword>
<organism evidence="2 3">
    <name type="scientific">Microseira wollei NIES-4236</name>
    <dbReference type="NCBI Taxonomy" id="2530354"/>
    <lineage>
        <taxon>Bacteria</taxon>
        <taxon>Bacillati</taxon>
        <taxon>Cyanobacteriota</taxon>
        <taxon>Cyanophyceae</taxon>
        <taxon>Oscillatoriophycideae</taxon>
        <taxon>Aerosakkonematales</taxon>
        <taxon>Aerosakkonemataceae</taxon>
        <taxon>Microseira</taxon>
    </lineage>
</organism>
<dbReference type="EMBL" id="BLAY01000028">
    <property type="protein sequence ID" value="GET37448.1"/>
    <property type="molecule type" value="Genomic_DNA"/>
</dbReference>
<keyword evidence="1" id="KW-0472">Membrane</keyword>
<dbReference type="PANTHER" id="PTHR37309">
    <property type="entry name" value="SLR0284 PROTEIN"/>
    <property type="match status" value="1"/>
</dbReference>
<dbReference type="Proteomes" id="UP001050975">
    <property type="component" value="Unassembled WGS sequence"/>
</dbReference>